<reference evidence="1 4" key="2">
    <citation type="submission" date="2020-04" db="EMBL/GenBank/DDBJ databases">
        <title>MicrobeNet Type strains.</title>
        <authorList>
            <person name="Nicholson A.C."/>
        </authorList>
    </citation>
    <scope>NUCLEOTIDE SEQUENCE [LARGE SCALE GENOMIC DNA]</scope>
    <source>
        <strain evidence="1 4">CCUG 33494</strain>
    </source>
</reference>
<evidence type="ECO:0000313" key="3">
    <source>
        <dbReference type="Proteomes" id="UP000182448"/>
    </source>
</evidence>
<dbReference type="SUPFAM" id="SSF143567">
    <property type="entry name" value="YkuJ-like"/>
    <property type="match status" value="1"/>
</dbReference>
<protein>
    <submittedName>
        <fullName evidence="1">DUF1797 family protein</fullName>
    </submittedName>
    <submittedName>
        <fullName evidence="2">Uncharacterized protein YkuJ</fullName>
    </submittedName>
</protein>
<dbReference type="Proteomes" id="UP000182448">
    <property type="component" value="Unassembled WGS sequence"/>
</dbReference>
<name>A0A4Y4G1D6_WEIHE</name>
<dbReference type="EMBL" id="FMAW01000009">
    <property type="protein sequence ID" value="SCB99146.1"/>
    <property type="molecule type" value="Genomic_DNA"/>
</dbReference>
<evidence type="ECO:0000313" key="4">
    <source>
        <dbReference type="Proteomes" id="UP000585749"/>
    </source>
</evidence>
<organism evidence="1 4">
    <name type="scientific">Weissella hellenica</name>
    <dbReference type="NCBI Taxonomy" id="46256"/>
    <lineage>
        <taxon>Bacteria</taxon>
        <taxon>Bacillati</taxon>
        <taxon>Bacillota</taxon>
        <taxon>Bacilli</taxon>
        <taxon>Lactobacillales</taxon>
        <taxon>Lactobacillaceae</taxon>
        <taxon>Weissella</taxon>
    </lineage>
</organism>
<gene>
    <name evidence="2" type="ORF">GA0061075_109101</name>
    <name evidence="1" type="ORF">HF960_05375</name>
</gene>
<dbReference type="InterPro" id="IPR014904">
    <property type="entry name" value="YkuJ-like"/>
</dbReference>
<dbReference type="InterPro" id="IPR038073">
    <property type="entry name" value="YkuJ-like_sf"/>
</dbReference>
<sequence length="84" mass="9739">MAIENNLDKIVHRINAMVQDHQTTLQQRDFSIFGVLVVTVLYDSESGMFALEVNQEKHKRFAFDDVDLLAIDVYEALSEFKETF</sequence>
<comment type="caution">
    <text evidence="1">The sequence shown here is derived from an EMBL/GenBank/DDBJ whole genome shotgun (WGS) entry which is preliminary data.</text>
</comment>
<accession>A0A4Y4G1D6</accession>
<dbReference type="Pfam" id="PF08796">
    <property type="entry name" value="DUF1797"/>
    <property type="match status" value="1"/>
</dbReference>
<dbReference type="RefSeq" id="WP_074427581.1">
    <property type="nucleotide sequence ID" value="NZ_BJEG01000007.1"/>
</dbReference>
<dbReference type="Gene3D" id="3.30.720.20">
    <property type="entry name" value="Protein of unknown function DUF1797"/>
    <property type="match status" value="1"/>
</dbReference>
<keyword evidence="3" id="KW-1185">Reference proteome</keyword>
<reference evidence="2 3" key="1">
    <citation type="submission" date="2016-08" db="EMBL/GenBank/DDBJ databases">
        <authorList>
            <person name="Varghese N."/>
            <person name="Submissions Spin"/>
        </authorList>
    </citation>
    <scope>NUCLEOTIDE SEQUENCE [LARGE SCALE GENOMIC DNA]</scope>
    <source>
        <strain evidence="2 3">R-53116</strain>
    </source>
</reference>
<dbReference type="Proteomes" id="UP000585749">
    <property type="component" value="Unassembled WGS sequence"/>
</dbReference>
<evidence type="ECO:0000313" key="2">
    <source>
        <dbReference type="EMBL" id="SCB99146.1"/>
    </source>
</evidence>
<dbReference type="AlphaFoldDB" id="A0A4Y4G1D6"/>
<evidence type="ECO:0000313" key="1">
    <source>
        <dbReference type="EMBL" id="NKY67103.1"/>
    </source>
</evidence>
<proteinExistence type="predicted"/>
<dbReference type="OrthoDB" id="2361638at2"/>
<dbReference type="EMBL" id="JAAXPM010000007">
    <property type="protein sequence ID" value="NKY67103.1"/>
    <property type="molecule type" value="Genomic_DNA"/>
</dbReference>